<sequence>MEPTREEIVAGIAQGLVEFLNQAPRHSADRDNRIWFIETVEKAIEAGTREALSGLFSEAFSGRYWTVPFGSAVSFTIQRGLTEGLKTFLKEAVPDTPHHRRDSKVLEAISKGIAQGYKEFLQESGCRPSDK</sequence>
<dbReference type="AlphaFoldDB" id="A0A7T5UPV7"/>
<reference evidence="1 2" key="1">
    <citation type="submission" date="2020-07" db="EMBL/GenBank/DDBJ databases">
        <title>Huge and variable diversity of episymbiotic CPR bacteria and DPANN archaea in groundwater ecosystems.</title>
        <authorList>
            <person name="He C.Y."/>
            <person name="Keren R."/>
            <person name="Whittaker M."/>
            <person name="Farag I.F."/>
            <person name="Doudna J."/>
            <person name="Cate J.H.D."/>
            <person name="Banfield J.F."/>
        </authorList>
    </citation>
    <scope>NUCLEOTIDE SEQUENCE [LARGE SCALE GENOMIC DNA]</scope>
    <source>
        <strain evidence="1">NC_groundwater_541_Ag_S-0.1um_46_50</strain>
    </source>
</reference>
<evidence type="ECO:0000313" key="2">
    <source>
        <dbReference type="Proteomes" id="UP000595618"/>
    </source>
</evidence>
<proteinExistence type="predicted"/>
<gene>
    <name evidence="1" type="ORF">HYW89_04745</name>
</gene>
<dbReference type="Proteomes" id="UP000595618">
    <property type="component" value="Chromosome"/>
</dbReference>
<protein>
    <submittedName>
        <fullName evidence="1">Uncharacterized protein</fullName>
    </submittedName>
</protein>
<evidence type="ECO:0000313" key="1">
    <source>
        <dbReference type="EMBL" id="QQG45274.1"/>
    </source>
</evidence>
<dbReference type="EMBL" id="CP066690">
    <property type="protein sequence ID" value="QQG45274.1"/>
    <property type="molecule type" value="Genomic_DNA"/>
</dbReference>
<accession>A0A7T5UPV7</accession>
<organism evidence="1 2">
    <name type="scientific">Candidatus Sungiibacteriota bacterium</name>
    <dbReference type="NCBI Taxonomy" id="2750080"/>
    <lineage>
        <taxon>Bacteria</taxon>
        <taxon>Candidatus Sungiibacteriota</taxon>
    </lineage>
</organism>
<name>A0A7T5UPV7_9BACT</name>